<dbReference type="WBParaSite" id="jg11982">
    <property type="protein sequence ID" value="jg11982"/>
    <property type="gene ID" value="jg11982"/>
</dbReference>
<dbReference type="GO" id="GO:0003723">
    <property type="term" value="F:RNA binding"/>
    <property type="evidence" value="ECO:0007669"/>
    <property type="project" value="TreeGrafter"/>
</dbReference>
<name>A0A915CTI8_9BILA</name>
<organism evidence="1 2">
    <name type="scientific">Ditylenchus dipsaci</name>
    <dbReference type="NCBI Taxonomy" id="166011"/>
    <lineage>
        <taxon>Eukaryota</taxon>
        <taxon>Metazoa</taxon>
        <taxon>Ecdysozoa</taxon>
        <taxon>Nematoda</taxon>
        <taxon>Chromadorea</taxon>
        <taxon>Rhabditida</taxon>
        <taxon>Tylenchina</taxon>
        <taxon>Tylenchomorpha</taxon>
        <taxon>Sphaerularioidea</taxon>
        <taxon>Anguinidae</taxon>
        <taxon>Anguininae</taxon>
        <taxon>Ditylenchus</taxon>
    </lineage>
</organism>
<evidence type="ECO:0000313" key="2">
    <source>
        <dbReference type="WBParaSite" id="jg11982"/>
    </source>
</evidence>
<dbReference type="Proteomes" id="UP000887574">
    <property type="component" value="Unplaced"/>
</dbReference>
<dbReference type="InterPro" id="IPR027417">
    <property type="entry name" value="P-loop_NTPase"/>
</dbReference>
<reference evidence="2" key="1">
    <citation type="submission" date="2022-11" db="UniProtKB">
        <authorList>
            <consortium name="WormBaseParasite"/>
        </authorList>
    </citation>
    <scope>IDENTIFICATION</scope>
</reference>
<dbReference type="Gene3D" id="3.40.50.300">
    <property type="entry name" value="P-loop containing nucleotide triphosphate hydrolases"/>
    <property type="match status" value="1"/>
</dbReference>
<evidence type="ECO:0000313" key="1">
    <source>
        <dbReference type="Proteomes" id="UP000887574"/>
    </source>
</evidence>
<dbReference type="SUPFAM" id="SSF52540">
    <property type="entry name" value="P-loop containing nucleoside triphosphate hydrolases"/>
    <property type="match status" value="1"/>
</dbReference>
<protein>
    <submittedName>
        <fullName evidence="2">Uncharacterized protein</fullName>
    </submittedName>
</protein>
<keyword evidence="1" id="KW-1185">Reference proteome</keyword>
<accession>A0A915CTI8</accession>
<dbReference type="GO" id="GO:0004386">
    <property type="term" value="F:helicase activity"/>
    <property type="evidence" value="ECO:0007669"/>
    <property type="project" value="TreeGrafter"/>
</dbReference>
<dbReference type="AlphaFoldDB" id="A0A915CTI8"/>
<proteinExistence type="predicted"/>
<sequence>MIKKKGKKLSMALVSKESRQEVGTFLEQFPLNKDDIEQAKFANTSNGYPKVIRSTAAYERHVPPPVVLSEKLEEEETSLPAFKCKKQINESLSEKPNHADYWWHRMWKKQLRFLNIFSKKASKLKKPCESYRNERLGGIVAIIFDWTNRPAKIPFNVLHHRDIVRMLGVPNLVNSILTLFWMKFMKEESTQTELKVVLIFHRRRITIESSLYSVKDFYLPVYSLLFLVRRMSKLERRSRHFYDRPLFSYTSAAAQAQVCPIKSFDRDELLKAYTNSLDRRGILVFLPGINEILSVKRRIEELTTDVFHKLDGVRKIILSTNIAEASITIDDIVFRD</sequence>
<dbReference type="PANTHER" id="PTHR18934:SF213">
    <property type="entry name" value="3'-5' RNA HELICASE YTHDC2"/>
    <property type="match status" value="1"/>
</dbReference>
<dbReference type="PANTHER" id="PTHR18934">
    <property type="entry name" value="ATP-DEPENDENT RNA HELICASE"/>
    <property type="match status" value="1"/>
</dbReference>